<protein>
    <submittedName>
        <fullName evidence="4">Exopolyphosphatase/guanosine-5'-triphosphate, 3'-diphosphate pyrophosphatase</fullName>
    </submittedName>
</protein>
<gene>
    <name evidence="4" type="ORF">EV688_101231</name>
</gene>
<dbReference type="InterPro" id="IPR003695">
    <property type="entry name" value="Ppx_GppA_N"/>
</dbReference>
<dbReference type="InterPro" id="IPR050273">
    <property type="entry name" value="GppA/Ppx_hydrolase"/>
</dbReference>
<dbReference type="Gene3D" id="3.30.420.150">
    <property type="entry name" value="Exopolyphosphatase. Domain 2"/>
    <property type="match status" value="1"/>
</dbReference>
<reference evidence="4 5" key="1">
    <citation type="submission" date="2019-03" db="EMBL/GenBank/DDBJ databases">
        <title>Genomic Encyclopedia of Type Strains, Phase IV (KMG-IV): sequencing the most valuable type-strain genomes for metagenomic binning, comparative biology and taxonomic classification.</title>
        <authorList>
            <person name="Goeker M."/>
        </authorList>
    </citation>
    <scope>NUCLEOTIDE SEQUENCE [LARGE SCALE GENOMIC DNA]</scope>
    <source>
        <strain evidence="4 5">DSM 23344</strain>
    </source>
</reference>
<dbReference type="SUPFAM" id="SSF109604">
    <property type="entry name" value="HD-domain/PDEase-like"/>
    <property type="match status" value="1"/>
</dbReference>
<dbReference type="PIRSF" id="PIRSF001267">
    <property type="entry name" value="Pyrophosphatase_GppA_Ppx"/>
    <property type="match status" value="1"/>
</dbReference>
<dbReference type="AlphaFoldDB" id="A0A4R2KWR1"/>
<comment type="caution">
    <text evidence="4">The sequence shown here is derived from an EMBL/GenBank/DDBJ whole genome shotgun (WGS) entry which is preliminary data.</text>
</comment>
<dbReference type="EMBL" id="SLWX01000001">
    <property type="protein sequence ID" value="TCO78414.1"/>
    <property type="molecule type" value="Genomic_DNA"/>
</dbReference>
<dbReference type="PANTHER" id="PTHR30005">
    <property type="entry name" value="EXOPOLYPHOSPHATASE"/>
    <property type="match status" value="1"/>
</dbReference>
<dbReference type="Gene3D" id="3.30.420.40">
    <property type="match status" value="1"/>
</dbReference>
<sequence>MKSPTPTTNPLPDGSQLAALDIGSNSFHLIVARIEHGEMRPIQILAEKVQLGAGLRDNRLSYDAIQRGLDCLSRFSQVLQSVETERIRVVGTNALRRARNRRDFTEPAKRILGCPVDVIYGREEARLVYLGVAHSLADDAAARLVVDIGGGSTEFVIGEKFEPRRLESLQMGCVSYTDRFFADGKLTKSAFKHAYDRACVEVSHIRKSFRARHWSECVGSSGTLQAIETIVNAQGWCDSGITRKALQRLRKQLLQFPDFDSIALEGLSESRRSVIAAGVAIAEALFDVLEVDSMRTSRGALREGVLYDLMGRLQHEDVRERSVNAMMQRYAVDDDTATLVARRACMLFKATAEAWQLTQADGDLLHRAALTHEIGMSISHKHFHRHGAYLLRNSDMAGFSQGEQVNMALLVAGHRGKVRRELFDDVGTPERRRLQRMLAIIRLASLFKYVEQLEELPDFSIEASDTILRLGFPDGWLAQHPQTLHELDQEQRLFRKLDLSLEIGERTATDSPSC</sequence>
<dbReference type="CDD" id="cd24053">
    <property type="entry name" value="ASKHA_NBD_EcPPX-GppA-like"/>
    <property type="match status" value="1"/>
</dbReference>
<dbReference type="FunFam" id="3.30.420.40:FF:000023">
    <property type="entry name" value="Guanosine-5'-triphosphate,3'-diphosphate pyrophosphatase"/>
    <property type="match status" value="1"/>
</dbReference>
<accession>A0A4R2KWR1</accession>
<dbReference type="FunFam" id="3.30.420.150:FF:000001">
    <property type="entry name" value="Guanosine-5'-triphosphate,3'-diphosphate pyrophosphatase"/>
    <property type="match status" value="1"/>
</dbReference>
<dbReference type="InterPro" id="IPR043129">
    <property type="entry name" value="ATPase_NBD"/>
</dbReference>
<feature type="domain" description="Ppx/GppA phosphatase C-terminal" evidence="3">
    <location>
        <begin position="318"/>
        <end position="491"/>
    </location>
</feature>
<dbReference type="SUPFAM" id="SSF53067">
    <property type="entry name" value="Actin-like ATPase domain"/>
    <property type="match status" value="2"/>
</dbReference>
<keyword evidence="1" id="KW-0378">Hydrolase</keyword>
<dbReference type="Pfam" id="PF21447">
    <property type="entry name" value="Ppx-GppA_III"/>
    <property type="match status" value="1"/>
</dbReference>
<evidence type="ECO:0000313" key="4">
    <source>
        <dbReference type="EMBL" id="TCO78414.1"/>
    </source>
</evidence>
<dbReference type="GO" id="GO:0004309">
    <property type="term" value="F:exopolyphosphatase activity"/>
    <property type="evidence" value="ECO:0007669"/>
    <property type="project" value="TreeGrafter"/>
</dbReference>
<name>A0A4R2KWR1_9GAMM</name>
<dbReference type="RefSeq" id="WP_117316526.1">
    <property type="nucleotide sequence ID" value="NZ_QQSW01000006.1"/>
</dbReference>
<dbReference type="PANTHER" id="PTHR30005:SF14">
    <property type="entry name" value="EXOPOLYPHOSPHATASE"/>
    <property type="match status" value="1"/>
</dbReference>
<evidence type="ECO:0000259" key="3">
    <source>
        <dbReference type="Pfam" id="PF21447"/>
    </source>
</evidence>
<evidence type="ECO:0000256" key="1">
    <source>
        <dbReference type="ARBA" id="ARBA00022801"/>
    </source>
</evidence>
<evidence type="ECO:0000313" key="5">
    <source>
        <dbReference type="Proteomes" id="UP000294980"/>
    </source>
</evidence>
<dbReference type="Pfam" id="PF02541">
    <property type="entry name" value="Ppx-GppA"/>
    <property type="match status" value="1"/>
</dbReference>
<dbReference type="Gene3D" id="1.10.3210.10">
    <property type="entry name" value="Hypothetical protein af1432"/>
    <property type="match status" value="1"/>
</dbReference>
<dbReference type="OrthoDB" id="9793035at2"/>
<proteinExistence type="predicted"/>
<organism evidence="4 5">
    <name type="scientific">Chromatocurvus halotolerans</name>
    <dbReference type="NCBI Taxonomy" id="1132028"/>
    <lineage>
        <taxon>Bacteria</taxon>
        <taxon>Pseudomonadati</taxon>
        <taxon>Pseudomonadota</taxon>
        <taxon>Gammaproteobacteria</taxon>
        <taxon>Cellvibrionales</taxon>
        <taxon>Halieaceae</taxon>
        <taxon>Chromatocurvus</taxon>
    </lineage>
</organism>
<dbReference type="InterPro" id="IPR030673">
    <property type="entry name" value="PyroPPase_GppA_Ppx"/>
</dbReference>
<feature type="domain" description="Ppx/GppA phosphatase N-terminal" evidence="2">
    <location>
        <begin position="30"/>
        <end position="311"/>
    </location>
</feature>
<dbReference type="GO" id="GO:0006798">
    <property type="term" value="P:polyphosphate catabolic process"/>
    <property type="evidence" value="ECO:0007669"/>
    <property type="project" value="TreeGrafter"/>
</dbReference>
<dbReference type="InterPro" id="IPR048950">
    <property type="entry name" value="Ppx_GppA_C"/>
</dbReference>
<evidence type="ECO:0000259" key="2">
    <source>
        <dbReference type="Pfam" id="PF02541"/>
    </source>
</evidence>
<dbReference type="Proteomes" id="UP000294980">
    <property type="component" value="Unassembled WGS sequence"/>
</dbReference>
<keyword evidence="5" id="KW-1185">Reference proteome</keyword>